<evidence type="ECO:0000256" key="1">
    <source>
        <dbReference type="SAM" id="MobiDB-lite"/>
    </source>
</evidence>
<feature type="compositionally biased region" description="Acidic residues" evidence="1">
    <location>
        <begin position="107"/>
        <end position="119"/>
    </location>
</feature>
<dbReference type="Proteomes" id="UP000887572">
    <property type="component" value="Unplaced"/>
</dbReference>
<sequence>MHCQRNAAKIASPPAMSTLLRLLYIVPISFSLLLLHIESSAVVHAFPSSSSAAAASAAAILAQRQQNRHNAFNLMRQASVAPLAALVLQDEEAAETVPSMLMQVGENDEQPADADDEAEQQPQVDNNDDGEEAEQQQQVDNDDGEEELVEEKRKSSRGQDAETVAAGPRALACGTFHAHAKHLRADESPEAQTDSAARLARVAGGIFVQQRQILLRGRAVAVGLKRWSAVTTEKTASAPTLGIFFYDHRKKISQKQFAEGCPIKLFDANLCTRARKSKNIADNSY</sequence>
<protein>
    <submittedName>
        <fullName evidence="3">Uncharacterized protein</fullName>
    </submittedName>
</protein>
<evidence type="ECO:0000313" key="2">
    <source>
        <dbReference type="Proteomes" id="UP000887572"/>
    </source>
</evidence>
<organism evidence="2 3">
    <name type="scientific">Globodera rostochiensis</name>
    <name type="common">Golden nematode worm</name>
    <name type="synonym">Heterodera rostochiensis</name>
    <dbReference type="NCBI Taxonomy" id="31243"/>
    <lineage>
        <taxon>Eukaryota</taxon>
        <taxon>Metazoa</taxon>
        <taxon>Ecdysozoa</taxon>
        <taxon>Nematoda</taxon>
        <taxon>Chromadorea</taxon>
        <taxon>Rhabditida</taxon>
        <taxon>Tylenchina</taxon>
        <taxon>Tylenchomorpha</taxon>
        <taxon>Tylenchoidea</taxon>
        <taxon>Heteroderidae</taxon>
        <taxon>Heteroderinae</taxon>
        <taxon>Globodera</taxon>
    </lineage>
</organism>
<evidence type="ECO:0000313" key="3">
    <source>
        <dbReference type="WBParaSite" id="Gr19_v10_g12258.t1"/>
    </source>
</evidence>
<name>A0A914GY23_GLORO</name>
<feature type="compositionally biased region" description="Acidic residues" evidence="1">
    <location>
        <begin position="126"/>
        <end position="149"/>
    </location>
</feature>
<keyword evidence="2" id="KW-1185">Reference proteome</keyword>
<feature type="compositionally biased region" description="Basic and acidic residues" evidence="1">
    <location>
        <begin position="150"/>
        <end position="160"/>
    </location>
</feature>
<dbReference type="AlphaFoldDB" id="A0A914GY23"/>
<dbReference type="WBParaSite" id="Gr19_v10_g12258.t1">
    <property type="protein sequence ID" value="Gr19_v10_g12258.t1"/>
    <property type="gene ID" value="Gr19_v10_g12258"/>
</dbReference>
<accession>A0A914GY23</accession>
<proteinExistence type="predicted"/>
<feature type="region of interest" description="Disordered" evidence="1">
    <location>
        <begin position="107"/>
        <end position="165"/>
    </location>
</feature>
<reference evidence="3" key="1">
    <citation type="submission" date="2022-11" db="UniProtKB">
        <authorList>
            <consortium name="WormBaseParasite"/>
        </authorList>
    </citation>
    <scope>IDENTIFICATION</scope>
</reference>